<evidence type="ECO:0000313" key="1">
    <source>
        <dbReference type="EMBL" id="KAF2662965.1"/>
    </source>
</evidence>
<keyword evidence="2" id="KW-1185">Reference proteome</keyword>
<accession>A0A6A6TSD0</accession>
<organism evidence="1 2">
    <name type="scientific">Lophiostoma macrostomum CBS 122681</name>
    <dbReference type="NCBI Taxonomy" id="1314788"/>
    <lineage>
        <taxon>Eukaryota</taxon>
        <taxon>Fungi</taxon>
        <taxon>Dikarya</taxon>
        <taxon>Ascomycota</taxon>
        <taxon>Pezizomycotina</taxon>
        <taxon>Dothideomycetes</taxon>
        <taxon>Pleosporomycetidae</taxon>
        <taxon>Pleosporales</taxon>
        <taxon>Lophiostomataceae</taxon>
        <taxon>Lophiostoma</taxon>
    </lineage>
</organism>
<dbReference type="Proteomes" id="UP000799324">
    <property type="component" value="Unassembled WGS sequence"/>
</dbReference>
<reference evidence="1" key="1">
    <citation type="journal article" date="2020" name="Stud. Mycol.">
        <title>101 Dothideomycetes genomes: a test case for predicting lifestyles and emergence of pathogens.</title>
        <authorList>
            <person name="Haridas S."/>
            <person name="Albert R."/>
            <person name="Binder M."/>
            <person name="Bloem J."/>
            <person name="Labutti K."/>
            <person name="Salamov A."/>
            <person name="Andreopoulos B."/>
            <person name="Baker S."/>
            <person name="Barry K."/>
            <person name="Bills G."/>
            <person name="Bluhm B."/>
            <person name="Cannon C."/>
            <person name="Castanera R."/>
            <person name="Culley D."/>
            <person name="Daum C."/>
            <person name="Ezra D."/>
            <person name="Gonzalez J."/>
            <person name="Henrissat B."/>
            <person name="Kuo A."/>
            <person name="Liang C."/>
            <person name="Lipzen A."/>
            <person name="Lutzoni F."/>
            <person name="Magnuson J."/>
            <person name="Mondo S."/>
            <person name="Nolan M."/>
            <person name="Ohm R."/>
            <person name="Pangilinan J."/>
            <person name="Park H.-J."/>
            <person name="Ramirez L."/>
            <person name="Alfaro M."/>
            <person name="Sun H."/>
            <person name="Tritt A."/>
            <person name="Yoshinaga Y."/>
            <person name="Zwiers L.-H."/>
            <person name="Turgeon B."/>
            <person name="Goodwin S."/>
            <person name="Spatafora J."/>
            <person name="Crous P."/>
            <person name="Grigoriev I."/>
        </authorList>
    </citation>
    <scope>NUCLEOTIDE SEQUENCE</scope>
    <source>
        <strain evidence="1">CBS 122681</strain>
    </source>
</reference>
<sequence length="178" mass="20084">MSLLCPDIEHLETHHRTNTAFREDLRKIVLGGMDNAAAYLGRDQHKQAQSRAPEAKRKSYRVYMQSRSQRPHLISTVQVGSQCRYPLRGEPFTQADQHGNETGGVSEVSEAWRMVPTKCLWERDSAGFSQPTRSTSLLAVLGYGAFMRAAVARVWAESCKVFRYILECPKGFLQGLIP</sequence>
<evidence type="ECO:0000313" key="2">
    <source>
        <dbReference type="Proteomes" id="UP000799324"/>
    </source>
</evidence>
<dbReference type="EMBL" id="MU004288">
    <property type="protein sequence ID" value="KAF2662965.1"/>
    <property type="molecule type" value="Genomic_DNA"/>
</dbReference>
<proteinExistence type="predicted"/>
<protein>
    <submittedName>
        <fullName evidence="1">Uncharacterized protein</fullName>
    </submittedName>
</protein>
<dbReference type="AlphaFoldDB" id="A0A6A6TSD0"/>
<gene>
    <name evidence="1" type="ORF">K491DRAFT_8820</name>
</gene>
<name>A0A6A6TSD0_9PLEO</name>